<evidence type="ECO:0000256" key="3">
    <source>
        <dbReference type="ARBA" id="ARBA00004477"/>
    </source>
</evidence>
<evidence type="ECO:0000256" key="5">
    <source>
        <dbReference type="ARBA" id="ARBA00012452"/>
    </source>
</evidence>
<accession>A0A7S0GHX6</accession>
<evidence type="ECO:0000256" key="11">
    <source>
        <dbReference type="ARBA" id="ARBA00022990"/>
    </source>
</evidence>
<organism evidence="18">
    <name type="scientific">Proboscia inermis</name>
    <dbReference type="NCBI Taxonomy" id="420281"/>
    <lineage>
        <taxon>Eukaryota</taxon>
        <taxon>Sar</taxon>
        <taxon>Stramenopiles</taxon>
        <taxon>Ochrophyta</taxon>
        <taxon>Bacillariophyta</taxon>
        <taxon>Coscinodiscophyceae</taxon>
        <taxon>Rhizosoleniophycidae</taxon>
        <taxon>Rhizosoleniales</taxon>
        <taxon>Rhizosoleniaceae</taxon>
        <taxon>Proboscia</taxon>
    </lineage>
</organism>
<dbReference type="AlphaFoldDB" id="A0A7S0GHX6"/>
<comment type="similarity">
    <text evidence="4">Belongs to the MAPEG family.</text>
</comment>
<keyword evidence="10 17" id="KW-1133">Transmembrane helix</keyword>
<comment type="catalytic activity">
    <reaction evidence="16">
        <text>RX + glutathione = an S-substituted glutathione + a halide anion + H(+)</text>
        <dbReference type="Rhea" id="RHEA:16437"/>
        <dbReference type="ChEBI" id="CHEBI:15378"/>
        <dbReference type="ChEBI" id="CHEBI:16042"/>
        <dbReference type="ChEBI" id="CHEBI:17792"/>
        <dbReference type="ChEBI" id="CHEBI:57925"/>
        <dbReference type="ChEBI" id="CHEBI:90779"/>
        <dbReference type="EC" id="2.5.1.18"/>
    </reaction>
    <physiologicalReaction direction="left-to-right" evidence="16">
        <dbReference type="Rhea" id="RHEA:16438"/>
    </physiologicalReaction>
</comment>
<evidence type="ECO:0000313" key="18">
    <source>
        <dbReference type="EMBL" id="CAD8425328.1"/>
    </source>
</evidence>
<dbReference type="Gene3D" id="1.20.120.550">
    <property type="entry name" value="Membrane associated eicosanoid/glutathione metabolism-like domain"/>
    <property type="match status" value="1"/>
</dbReference>
<evidence type="ECO:0000256" key="4">
    <source>
        <dbReference type="ARBA" id="ARBA00010459"/>
    </source>
</evidence>
<keyword evidence="13 17" id="KW-0472">Membrane</keyword>
<dbReference type="GO" id="GO:0004364">
    <property type="term" value="F:glutathione transferase activity"/>
    <property type="evidence" value="ECO:0007669"/>
    <property type="project" value="UniProtKB-EC"/>
</dbReference>
<feature type="transmembrane region" description="Helical" evidence="17">
    <location>
        <begin position="133"/>
        <end position="156"/>
    </location>
</feature>
<evidence type="ECO:0000256" key="13">
    <source>
        <dbReference type="ARBA" id="ARBA00023136"/>
    </source>
</evidence>
<dbReference type="InterPro" id="IPR023352">
    <property type="entry name" value="MAPEG-like_dom_sf"/>
</dbReference>
<feature type="transmembrane region" description="Helical" evidence="17">
    <location>
        <begin position="104"/>
        <end position="127"/>
    </location>
</feature>
<evidence type="ECO:0000256" key="12">
    <source>
        <dbReference type="ARBA" id="ARBA00023128"/>
    </source>
</evidence>
<evidence type="ECO:0000256" key="10">
    <source>
        <dbReference type="ARBA" id="ARBA00022989"/>
    </source>
</evidence>
<keyword evidence="6" id="KW-0808">Transferase</keyword>
<keyword evidence="8" id="KW-1000">Mitochondrion outer membrane</keyword>
<proteinExistence type="inferred from homology"/>
<protein>
    <recommendedName>
        <fullName evidence="15">Microsomal glutathione S-transferase 1</fullName>
        <ecNumber evidence="5">2.5.1.18</ecNumber>
    </recommendedName>
</protein>
<dbReference type="PANTHER" id="PTHR10689:SF6">
    <property type="entry name" value="MICROSOMAL GLUTATHIONE S-TRANSFERASE 1"/>
    <property type="match status" value="1"/>
</dbReference>
<dbReference type="GO" id="GO:0005789">
    <property type="term" value="C:endoplasmic reticulum membrane"/>
    <property type="evidence" value="ECO:0007669"/>
    <property type="project" value="UniProtKB-SubCell"/>
</dbReference>
<dbReference type="InterPro" id="IPR001129">
    <property type="entry name" value="Membr-assoc_MAPEG"/>
</dbReference>
<keyword evidence="11" id="KW-0007">Acetylation</keyword>
<evidence type="ECO:0000256" key="6">
    <source>
        <dbReference type="ARBA" id="ARBA00022679"/>
    </source>
</evidence>
<comment type="subunit">
    <text evidence="14">Homotrimer; The trimer binds only one molecule of glutathione.</text>
</comment>
<dbReference type="GO" id="GO:0005886">
    <property type="term" value="C:plasma membrane"/>
    <property type="evidence" value="ECO:0007669"/>
    <property type="project" value="UniProtKB-ARBA"/>
</dbReference>
<evidence type="ECO:0000256" key="17">
    <source>
        <dbReference type="SAM" id="Phobius"/>
    </source>
</evidence>
<gene>
    <name evidence="18" type="ORF">PINE0816_LOCUS21488</name>
</gene>
<dbReference type="PANTHER" id="PTHR10689">
    <property type="entry name" value="MICROSOMAL GLUTATHIONE S-TRANSFERASE 1"/>
    <property type="match status" value="1"/>
</dbReference>
<evidence type="ECO:0000256" key="14">
    <source>
        <dbReference type="ARBA" id="ARBA00038540"/>
    </source>
</evidence>
<name>A0A7S0GHX6_9STRA</name>
<sequence>MSEPELVAIKVSSILTCLLWTKVFATNIGLGGAKKNAGQRAPEDKYQTNEAEASEAAKDSAKRAQRIVNNDLENIPYTMVLAWVSVFCIFSVEDFDIRKRLSTLHIVFFSLFVLCRVCHSVVYSLGYTLPRSLFYLIGVVSSFALAIIGAIAAFNITSYQY</sequence>
<comment type="function">
    <text evidence="1">Conjugation of reduced glutathione to a wide number of exogenous and endogenous hydrophobic electrophiles.</text>
</comment>
<keyword evidence="7 17" id="KW-0812">Transmembrane</keyword>
<evidence type="ECO:0000256" key="8">
    <source>
        <dbReference type="ARBA" id="ARBA00022787"/>
    </source>
</evidence>
<feature type="transmembrane region" description="Helical" evidence="17">
    <location>
        <begin position="75"/>
        <end position="92"/>
    </location>
</feature>
<keyword evidence="9" id="KW-0256">Endoplasmic reticulum</keyword>
<dbReference type="EC" id="2.5.1.18" evidence="5"/>
<evidence type="ECO:0000256" key="2">
    <source>
        <dbReference type="ARBA" id="ARBA00004294"/>
    </source>
</evidence>
<dbReference type="GO" id="GO:0005741">
    <property type="term" value="C:mitochondrial outer membrane"/>
    <property type="evidence" value="ECO:0007669"/>
    <property type="project" value="UniProtKB-SubCell"/>
</dbReference>
<dbReference type="EMBL" id="HBEL01046196">
    <property type="protein sequence ID" value="CAD8425328.1"/>
    <property type="molecule type" value="Transcribed_RNA"/>
</dbReference>
<evidence type="ECO:0000256" key="7">
    <source>
        <dbReference type="ARBA" id="ARBA00022692"/>
    </source>
</evidence>
<keyword evidence="12" id="KW-0496">Mitochondrion</keyword>
<dbReference type="InterPro" id="IPR040162">
    <property type="entry name" value="MGST1-like"/>
</dbReference>
<evidence type="ECO:0000256" key="15">
    <source>
        <dbReference type="ARBA" id="ARBA00039397"/>
    </source>
</evidence>
<comment type="subcellular location">
    <subcellularLocation>
        <location evidence="3">Endoplasmic reticulum membrane</location>
        <topology evidence="3">Multi-pass membrane protein</topology>
    </subcellularLocation>
    <subcellularLocation>
        <location evidence="2">Mitochondrion outer membrane</location>
    </subcellularLocation>
</comment>
<dbReference type="Pfam" id="PF01124">
    <property type="entry name" value="MAPEG"/>
    <property type="match status" value="1"/>
</dbReference>
<evidence type="ECO:0000256" key="16">
    <source>
        <dbReference type="ARBA" id="ARBA00049385"/>
    </source>
</evidence>
<reference evidence="18" key="1">
    <citation type="submission" date="2021-01" db="EMBL/GenBank/DDBJ databases">
        <authorList>
            <person name="Corre E."/>
            <person name="Pelletier E."/>
            <person name="Niang G."/>
            <person name="Scheremetjew M."/>
            <person name="Finn R."/>
            <person name="Kale V."/>
            <person name="Holt S."/>
            <person name="Cochrane G."/>
            <person name="Meng A."/>
            <person name="Brown T."/>
            <person name="Cohen L."/>
        </authorList>
    </citation>
    <scope>NUCLEOTIDE SEQUENCE</scope>
    <source>
        <strain evidence="18">CCAP1064/1</strain>
    </source>
</reference>
<dbReference type="SUPFAM" id="SSF161084">
    <property type="entry name" value="MAPEG domain-like"/>
    <property type="match status" value="1"/>
</dbReference>
<evidence type="ECO:0000256" key="9">
    <source>
        <dbReference type="ARBA" id="ARBA00022824"/>
    </source>
</evidence>
<evidence type="ECO:0000256" key="1">
    <source>
        <dbReference type="ARBA" id="ARBA00003701"/>
    </source>
</evidence>